<dbReference type="GO" id="GO:0000785">
    <property type="term" value="C:chromatin"/>
    <property type="evidence" value="ECO:0007669"/>
    <property type="project" value="TreeGrafter"/>
</dbReference>
<keyword evidence="5" id="KW-0862">Zinc</keyword>
<evidence type="ECO:0000256" key="9">
    <source>
        <dbReference type="SAM" id="MobiDB-lite"/>
    </source>
</evidence>
<evidence type="ECO:0000256" key="1">
    <source>
        <dbReference type="ARBA" id="ARBA00004123"/>
    </source>
</evidence>
<feature type="compositionally biased region" description="Low complexity" evidence="9">
    <location>
        <begin position="1"/>
        <end position="13"/>
    </location>
</feature>
<feature type="compositionally biased region" description="Polar residues" evidence="9">
    <location>
        <begin position="14"/>
        <end position="24"/>
    </location>
</feature>
<dbReference type="AlphaFoldDB" id="A0A9P8W5R3"/>
<feature type="domain" description="C2H2-type" evidence="10">
    <location>
        <begin position="328"/>
        <end position="357"/>
    </location>
</feature>
<dbReference type="EMBL" id="JAGPYM010000010">
    <property type="protein sequence ID" value="KAH6889932.1"/>
    <property type="molecule type" value="Genomic_DNA"/>
</dbReference>
<keyword evidence="2" id="KW-0479">Metal-binding</keyword>
<gene>
    <name evidence="11" type="ORF">B0T10DRAFT_43692</name>
</gene>
<dbReference type="InterPro" id="IPR013087">
    <property type="entry name" value="Znf_C2H2_type"/>
</dbReference>
<dbReference type="GO" id="GO:0005634">
    <property type="term" value="C:nucleus"/>
    <property type="evidence" value="ECO:0007669"/>
    <property type="project" value="UniProtKB-SubCell"/>
</dbReference>
<dbReference type="OrthoDB" id="4964842at2759"/>
<feature type="region of interest" description="Disordered" evidence="9">
    <location>
        <begin position="1"/>
        <end position="24"/>
    </location>
</feature>
<evidence type="ECO:0000256" key="5">
    <source>
        <dbReference type="ARBA" id="ARBA00022833"/>
    </source>
</evidence>
<dbReference type="PANTHER" id="PTHR14003">
    <property type="entry name" value="TRANSCRIPTIONAL REPRESSOR PROTEIN YY"/>
    <property type="match status" value="1"/>
</dbReference>
<feature type="domain" description="C2H2-type" evidence="10">
    <location>
        <begin position="272"/>
        <end position="299"/>
    </location>
</feature>
<dbReference type="SMART" id="SM00355">
    <property type="entry name" value="ZnF_C2H2"/>
    <property type="match status" value="4"/>
</dbReference>
<keyword evidence="3" id="KW-0677">Repeat</keyword>
<reference evidence="11 12" key="1">
    <citation type="journal article" date="2021" name="Nat. Commun.">
        <title>Genetic determinants of endophytism in the Arabidopsis root mycobiome.</title>
        <authorList>
            <person name="Mesny F."/>
            <person name="Miyauchi S."/>
            <person name="Thiergart T."/>
            <person name="Pickel B."/>
            <person name="Atanasova L."/>
            <person name="Karlsson M."/>
            <person name="Huettel B."/>
            <person name="Barry K.W."/>
            <person name="Haridas S."/>
            <person name="Chen C."/>
            <person name="Bauer D."/>
            <person name="Andreopoulos W."/>
            <person name="Pangilinan J."/>
            <person name="LaButti K."/>
            <person name="Riley R."/>
            <person name="Lipzen A."/>
            <person name="Clum A."/>
            <person name="Drula E."/>
            <person name="Henrissat B."/>
            <person name="Kohler A."/>
            <person name="Grigoriev I.V."/>
            <person name="Martin F.M."/>
            <person name="Hacquard S."/>
        </authorList>
    </citation>
    <scope>NUCLEOTIDE SEQUENCE [LARGE SCALE GENOMIC DNA]</scope>
    <source>
        <strain evidence="11 12">MPI-CAGE-CH-0241</strain>
    </source>
</reference>
<keyword evidence="12" id="KW-1185">Reference proteome</keyword>
<evidence type="ECO:0000256" key="7">
    <source>
        <dbReference type="ARBA" id="ARBA00044085"/>
    </source>
</evidence>
<proteinExistence type="predicted"/>
<feature type="domain" description="C2H2-type" evidence="10">
    <location>
        <begin position="300"/>
        <end position="327"/>
    </location>
</feature>
<feature type="domain" description="C2H2-type" evidence="10">
    <location>
        <begin position="244"/>
        <end position="271"/>
    </location>
</feature>
<protein>
    <recommendedName>
        <fullName evidence="7">C2H2 type master regulator of conidiophore development brlA</fullName>
    </recommendedName>
</protein>
<organism evidence="11 12">
    <name type="scientific">Thelonectria olida</name>
    <dbReference type="NCBI Taxonomy" id="1576542"/>
    <lineage>
        <taxon>Eukaryota</taxon>
        <taxon>Fungi</taxon>
        <taxon>Dikarya</taxon>
        <taxon>Ascomycota</taxon>
        <taxon>Pezizomycotina</taxon>
        <taxon>Sordariomycetes</taxon>
        <taxon>Hypocreomycetidae</taxon>
        <taxon>Hypocreales</taxon>
        <taxon>Nectriaceae</taxon>
        <taxon>Thelonectria</taxon>
    </lineage>
</organism>
<dbReference type="PANTHER" id="PTHR14003:SF19">
    <property type="entry name" value="YY2 TRANSCRIPTION FACTOR"/>
    <property type="match status" value="1"/>
</dbReference>
<evidence type="ECO:0000256" key="3">
    <source>
        <dbReference type="ARBA" id="ARBA00022737"/>
    </source>
</evidence>
<evidence type="ECO:0000259" key="10">
    <source>
        <dbReference type="PROSITE" id="PS50157"/>
    </source>
</evidence>
<evidence type="ECO:0000256" key="4">
    <source>
        <dbReference type="ARBA" id="ARBA00022771"/>
    </source>
</evidence>
<keyword evidence="6" id="KW-0539">Nucleus</keyword>
<comment type="caution">
    <text evidence="11">The sequence shown here is derived from an EMBL/GenBank/DDBJ whole genome shotgun (WGS) entry which is preliminary data.</text>
</comment>
<evidence type="ECO:0000256" key="6">
    <source>
        <dbReference type="ARBA" id="ARBA00023242"/>
    </source>
</evidence>
<evidence type="ECO:0000313" key="12">
    <source>
        <dbReference type="Proteomes" id="UP000777438"/>
    </source>
</evidence>
<evidence type="ECO:0000256" key="2">
    <source>
        <dbReference type="ARBA" id="ARBA00022723"/>
    </source>
</evidence>
<dbReference type="PROSITE" id="PS50157">
    <property type="entry name" value="ZINC_FINGER_C2H2_2"/>
    <property type="match status" value="4"/>
</dbReference>
<dbReference type="FunFam" id="3.30.160.60:FF:002343">
    <property type="entry name" value="Zinc finger protein 33A"/>
    <property type="match status" value="2"/>
</dbReference>
<dbReference type="Proteomes" id="UP000777438">
    <property type="component" value="Unassembled WGS sequence"/>
</dbReference>
<accession>A0A9P8W5R3</accession>
<dbReference type="GO" id="GO:0008270">
    <property type="term" value="F:zinc ion binding"/>
    <property type="evidence" value="ECO:0007669"/>
    <property type="project" value="UniProtKB-KW"/>
</dbReference>
<dbReference type="Gene3D" id="3.30.160.60">
    <property type="entry name" value="Classic Zinc Finger"/>
    <property type="match status" value="4"/>
</dbReference>
<name>A0A9P8W5R3_9HYPO</name>
<dbReference type="PROSITE" id="PS00028">
    <property type="entry name" value="ZINC_FINGER_C2H2_1"/>
    <property type="match status" value="4"/>
</dbReference>
<evidence type="ECO:0000256" key="8">
    <source>
        <dbReference type="PROSITE-ProRule" id="PRU00042"/>
    </source>
</evidence>
<dbReference type="SUPFAM" id="SSF57667">
    <property type="entry name" value="beta-beta-alpha zinc fingers"/>
    <property type="match status" value="3"/>
</dbReference>
<evidence type="ECO:0000313" key="11">
    <source>
        <dbReference type="EMBL" id="KAH6889932.1"/>
    </source>
</evidence>
<dbReference type="Pfam" id="PF00096">
    <property type="entry name" value="zf-C2H2"/>
    <property type="match status" value="3"/>
</dbReference>
<comment type="subcellular location">
    <subcellularLocation>
        <location evidence="1">Nucleus</location>
    </subcellularLocation>
</comment>
<keyword evidence="4 8" id="KW-0863">Zinc-finger</keyword>
<dbReference type="FunFam" id="3.30.160.60:FF:000016">
    <property type="entry name" value="zinc finger protein 37 homolog"/>
    <property type="match status" value="1"/>
</dbReference>
<dbReference type="GO" id="GO:0000981">
    <property type="term" value="F:DNA-binding transcription factor activity, RNA polymerase II-specific"/>
    <property type="evidence" value="ECO:0007669"/>
    <property type="project" value="TreeGrafter"/>
</dbReference>
<sequence length="360" mass="40453">MRLSSKSAHSSSSMTPLATPSNVHTMSHTRVIEDSNIDSFKLANIHGQSEAIDGWTPQDRQNGYRLIAFDCQASLNPKVGGREVLISFSPTPTELPKRPESFILCILLKGHFYISSDHVIRIISQLPKYRIPVRKILQLCISTRIPENITGPISRLTKQTSSATSKLLRWADLPYALRKALNVQGSNPATPITSRASSPVNENSYPGTTPFGPLAASAVNEDSCPDATPVITRHERTHTGEKPYECNDCDKKFTRPGHLTSHKRTHTGEKPYKCNSCGKKFAQRGVLTRHERIHTGEKPYVCHACHWAFTQQSHLTDHQRTHTGEKPYVCDFPNCNKAFGRRTLLTRHTRCHTKERLRCQ</sequence>
<dbReference type="GO" id="GO:0005667">
    <property type="term" value="C:transcription regulator complex"/>
    <property type="evidence" value="ECO:0007669"/>
    <property type="project" value="TreeGrafter"/>
</dbReference>
<dbReference type="InterPro" id="IPR036236">
    <property type="entry name" value="Znf_C2H2_sf"/>
</dbReference>
<dbReference type="FunFam" id="3.30.160.60:FF:000250">
    <property type="entry name" value="zinc finger protein 197 isoform X1"/>
    <property type="match status" value="1"/>
</dbReference>
<dbReference type="GO" id="GO:0000978">
    <property type="term" value="F:RNA polymerase II cis-regulatory region sequence-specific DNA binding"/>
    <property type="evidence" value="ECO:0007669"/>
    <property type="project" value="TreeGrafter"/>
</dbReference>